<proteinExistence type="predicted"/>
<keyword evidence="3" id="KW-0378">Hydrolase</keyword>
<dbReference type="NCBIfam" id="NF004127">
    <property type="entry name" value="PRK05617.1"/>
    <property type="match status" value="1"/>
</dbReference>
<organism evidence="5 6">
    <name type="scientific">Skermanella stibiiresistens SB22</name>
    <dbReference type="NCBI Taxonomy" id="1385369"/>
    <lineage>
        <taxon>Bacteria</taxon>
        <taxon>Pseudomonadati</taxon>
        <taxon>Pseudomonadota</taxon>
        <taxon>Alphaproteobacteria</taxon>
        <taxon>Rhodospirillales</taxon>
        <taxon>Azospirillaceae</taxon>
        <taxon>Skermanella</taxon>
    </lineage>
</organism>
<dbReference type="Proteomes" id="UP000019486">
    <property type="component" value="Unassembled WGS sequence"/>
</dbReference>
<evidence type="ECO:0000256" key="1">
    <source>
        <dbReference type="ARBA" id="ARBA00001709"/>
    </source>
</evidence>
<evidence type="ECO:0000313" key="5">
    <source>
        <dbReference type="EMBL" id="EWY39177.1"/>
    </source>
</evidence>
<dbReference type="GO" id="GO:0006574">
    <property type="term" value="P:L-valine catabolic process"/>
    <property type="evidence" value="ECO:0007669"/>
    <property type="project" value="TreeGrafter"/>
</dbReference>
<dbReference type="Gene3D" id="3.90.226.10">
    <property type="entry name" value="2-enoyl-CoA Hydratase, Chain A, domain 1"/>
    <property type="match status" value="1"/>
</dbReference>
<dbReference type="SUPFAM" id="SSF52096">
    <property type="entry name" value="ClpP/crotonase"/>
    <property type="match status" value="1"/>
</dbReference>
<evidence type="ECO:0000256" key="2">
    <source>
        <dbReference type="ARBA" id="ARBA00011915"/>
    </source>
</evidence>
<dbReference type="OrthoDB" id="9790967at2"/>
<dbReference type="InterPro" id="IPR045004">
    <property type="entry name" value="ECH_dom"/>
</dbReference>
<dbReference type="EC" id="3.1.2.4" evidence="2"/>
<sequence length="369" mass="39330">MTTTAQASSGAASAPEITFDRQGPLAIVTLDRPKALNALTLGMIREFDPRLAEWAADPEVEAVIVRGGGDRAFCAGGDVRAVAEAGKALREGRGDGALTRDFFREEYVLNRRIHTLSKPYIALLDGITMGGGVGLSVPGSHRVVTGKTLFAMPETGIGLFPDVGGSWYLPRCPGEIGTYLALTGARMHAADTLYTGLATHHVASDRIAGLVEALAAADWSGGANATVDGVLQGFAEPAGEPPLASRRDAIDRCFGFDSVEEILGALEKDGTDWSVSTLENLSQMSPTSLKVTLRQIRLGASLSFDDAMIMEYRMSQAFIQGDDFYEGIRALLVDKDRSPKWRPSSLGQVGADDVERYFAPLGAQDLSFS</sequence>
<comment type="catalytic activity">
    <reaction evidence="1">
        <text>3-hydroxy-2-methylpropanoyl-CoA + H2O = 3-hydroxy-2-methylpropanoate + CoA + H(+)</text>
        <dbReference type="Rhea" id="RHEA:20888"/>
        <dbReference type="ChEBI" id="CHEBI:11805"/>
        <dbReference type="ChEBI" id="CHEBI:15377"/>
        <dbReference type="ChEBI" id="CHEBI:15378"/>
        <dbReference type="ChEBI" id="CHEBI:57287"/>
        <dbReference type="ChEBI" id="CHEBI:57340"/>
        <dbReference type="EC" id="3.1.2.4"/>
    </reaction>
</comment>
<dbReference type="InterPro" id="IPR029045">
    <property type="entry name" value="ClpP/crotonase-like_dom_sf"/>
</dbReference>
<dbReference type="RefSeq" id="WP_051512531.1">
    <property type="nucleotide sequence ID" value="NZ_AVFL01000013.1"/>
</dbReference>
<dbReference type="CDD" id="cd06558">
    <property type="entry name" value="crotonase-like"/>
    <property type="match status" value="1"/>
</dbReference>
<dbReference type="AlphaFoldDB" id="W9H388"/>
<gene>
    <name evidence="5" type="ORF">N825_07540</name>
</gene>
<comment type="caution">
    <text evidence="5">The sequence shown here is derived from an EMBL/GenBank/DDBJ whole genome shotgun (WGS) entry which is preliminary data.</text>
</comment>
<reference evidence="5 6" key="1">
    <citation type="submission" date="2013-08" db="EMBL/GenBank/DDBJ databases">
        <title>The genome sequence of Skermanella stibiiresistens.</title>
        <authorList>
            <person name="Zhu W."/>
            <person name="Wang G."/>
        </authorList>
    </citation>
    <scope>NUCLEOTIDE SEQUENCE [LARGE SCALE GENOMIC DNA]</scope>
    <source>
        <strain evidence="5 6">SB22</strain>
    </source>
</reference>
<evidence type="ECO:0000259" key="4">
    <source>
        <dbReference type="Pfam" id="PF16113"/>
    </source>
</evidence>
<evidence type="ECO:0000313" key="6">
    <source>
        <dbReference type="Proteomes" id="UP000019486"/>
    </source>
</evidence>
<dbReference type="STRING" id="1385369.N825_07540"/>
<protein>
    <recommendedName>
        <fullName evidence="2">3-hydroxyisobutyryl-CoA hydrolase</fullName>
        <ecNumber evidence="2">3.1.2.4</ecNumber>
    </recommendedName>
</protein>
<dbReference type="InterPro" id="IPR032259">
    <property type="entry name" value="HIBYL-CoA-H"/>
</dbReference>
<dbReference type="FunFam" id="3.90.226.10:FF:000026">
    <property type="entry name" value="3-hydroxyisobutyryl-CoA hydrolase, mitochondrial"/>
    <property type="match status" value="1"/>
</dbReference>
<evidence type="ECO:0000256" key="3">
    <source>
        <dbReference type="ARBA" id="ARBA00022801"/>
    </source>
</evidence>
<dbReference type="GO" id="GO:0003860">
    <property type="term" value="F:3-hydroxyisobutyryl-CoA hydrolase activity"/>
    <property type="evidence" value="ECO:0007669"/>
    <property type="project" value="UniProtKB-EC"/>
</dbReference>
<keyword evidence="6" id="KW-1185">Reference proteome</keyword>
<dbReference type="PATRIC" id="fig|1385369.3.peg.3695"/>
<dbReference type="Pfam" id="PF16113">
    <property type="entry name" value="ECH_2"/>
    <property type="match status" value="1"/>
</dbReference>
<dbReference type="EMBL" id="AVFL01000013">
    <property type="protein sequence ID" value="EWY39177.1"/>
    <property type="molecule type" value="Genomic_DNA"/>
</dbReference>
<dbReference type="PANTHER" id="PTHR43176">
    <property type="entry name" value="3-HYDROXYISOBUTYRYL-COA HYDROLASE-RELATED"/>
    <property type="match status" value="1"/>
</dbReference>
<dbReference type="PANTHER" id="PTHR43176:SF3">
    <property type="entry name" value="3-HYDROXYISOBUTYRYL-COA HYDROLASE, MITOCHONDRIAL"/>
    <property type="match status" value="1"/>
</dbReference>
<feature type="domain" description="Enoyl-CoA hydratase/isomerase" evidence="4">
    <location>
        <begin position="26"/>
        <end position="358"/>
    </location>
</feature>
<accession>W9H388</accession>
<name>W9H388_9PROT</name>